<evidence type="ECO:0000256" key="3">
    <source>
        <dbReference type="ARBA" id="ARBA00022670"/>
    </source>
</evidence>
<evidence type="ECO:0000259" key="8">
    <source>
        <dbReference type="Pfam" id="PF01431"/>
    </source>
</evidence>
<dbReference type="InterPro" id="IPR042089">
    <property type="entry name" value="Peptidase_M13_dom_2"/>
</dbReference>
<evidence type="ECO:0000256" key="4">
    <source>
        <dbReference type="ARBA" id="ARBA00022723"/>
    </source>
</evidence>
<evidence type="ECO:0000256" key="5">
    <source>
        <dbReference type="ARBA" id="ARBA00022801"/>
    </source>
</evidence>
<comment type="similarity">
    <text evidence="2">Belongs to the peptidase M13 family.</text>
</comment>
<dbReference type="GO" id="GO:0005886">
    <property type="term" value="C:plasma membrane"/>
    <property type="evidence" value="ECO:0007669"/>
    <property type="project" value="TreeGrafter"/>
</dbReference>
<sequence length="542" mass="62243">MEMNTYLNRSVDPCNSFYDFACNGWENKHLLEYLVQVLSNGGSEFDNFVKAQLKIEENFEKILLLHNENNESNGYEQGMIGVNAVQTPTVWSDPTVGPSSSSMSIQSNSSLSVPSEQLSLFSTTSRSLKDSEPLIAIAKLSPSSSNLILPIVNTRKIYTRCVNANKEINQVALEKVLSDIGGWPLLTGKFNRETYRWENYFDVVVIFRPPIQMNESYEIPTAKTILKILIAIKSVGFIVSRRKLLSVKLNRLESYANYIHSTLIHFGASNHKNDTIDQVWKMIKFEKKLAENYTSVGSNTTQESYAKELLHFYSKVQANKIHQIFEKVGDKINKSHLWDPLPLHVGATYDFVGHIIAHSVTPRYNEFDELLPPWNANFLKEYLFKAQCFVSQYTSYYDKEAELHLDGTKTFEEDMSDLAGIQAAYLAFRNISKHFGGQQSSEQSSLNSQRIQELTEYSNDKLFFISFAQRRFKENGFNIDFCFQKWCRSNTHLQTRMRISKSVHSPEKYRVNGALSNFKEFSRIFDCPEGSPMNPVKRCESW</sequence>
<evidence type="ECO:0000256" key="1">
    <source>
        <dbReference type="ARBA" id="ARBA00001947"/>
    </source>
</evidence>
<keyword evidence="6" id="KW-0862">Zinc</keyword>
<proteinExistence type="inferred from homology"/>
<dbReference type="AlphaFoldDB" id="A0A132AH69"/>
<dbReference type="EMBL" id="JXLN01014591">
    <property type="protein sequence ID" value="KPM10149.1"/>
    <property type="molecule type" value="Genomic_DNA"/>
</dbReference>
<evidence type="ECO:0000313" key="11">
    <source>
        <dbReference type="Proteomes" id="UP000616769"/>
    </source>
</evidence>
<dbReference type="Proteomes" id="UP000616769">
    <property type="component" value="Unassembled WGS sequence"/>
</dbReference>
<keyword evidence="3" id="KW-0645">Protease</keyword>
<organism evidence="10 11">
    <name type="scientific">Sarcoptes scabiei</name>
    <name type="common">Itch mite</name>
    <name type="synonym">Acarus scabiei</name>
    <dbReference type="NCBI Taxonomy" id="52283"/>
    <lineage>
        <taxon>Eukaryota</taxon>
        <taxon>Metazoa</taxon>
        <taxon>Ecdysozoa</taxon>
        <taxon>Arthropoda</taxon>
        <taxon>Chelicerata</taxon>
        <taxon>Arachnida</taxon>
        <taxon>Acari</taxon>
        <taxon>Acariformes</taxon>
        <taxon>Sarcoptiformes</taxon>
        <taxon>Astigmata</taxon>
        <taxon>Psoroptidia</taxon>
        <taxon>Sarcoptoidea</taxon>
        <taxon>Sarcoptidae</taxon>
        <taxon>Sarcoptinae</taxon>
        <taxon>Sarcoptes</taxon>
    </lineage>
</organism>
<evidence type="ECO:0000313" key="10">
    <source>
        <dbReference type="EMBL" id="KPM10149.1"/>
    </source>
</evidence>
<dbReference type="Gene3D" id="1.10.1380.10">
    <property type="entry name" value="Neutral endopeptidase , domain2"/>
    <property type="match status" value="2"/>
</dbReference>
<feature type="domain" description="Peptidase M13 N-terminal" evidence="9">
    <location>
        <begin position="13"/>
        <end position="307"/>
    </location>
</feature>
<name>A0A132AH69_SARSC</name>
<evidence type="ECO:0000259" key="9">
    <source>
        <dbReference type="Pfam" id="PF05649"/>
    </source>
</evidence>
<evidence type="ECO:0000256" key="7">
    <source>
        <dbReference type="ARBA" id="ARBA00023049"/>
    </source>
</evidence>
<evidence type="ECO:0000256" key="6">
    <source>
        <dbReference type="ARBA" id="ARBA00022833"/>
    </source>
</evidence>
<keyword evidence="4" id="KW-0479">Metal-binding</keyword>
<dbReference type="InterPro" id="IPR008753">
    <property type="entry name" value="Peptidase_M13_N"/>
</dbReference>
<dbReference type="OrthoDB" id="6475849at2759"/>
<evidence type="ECO:0000256" key="2">
    <source>
        <dbReference type="ARBA" id="ARBA00007357"/>
    </source>
</evidence>
<accession>A0A132AH69</accession>
<comment type="caution">
    <text evidence="10">The sequence shown here is derived from an EMBL/GenBank/DDBJ whole genome shotgun (WGS) entry which is preliminary data.</text>
</comment>
<comment type="cofactor">
    <cofactor evidence="1">
        <name>Zn(2+)</name>
        <dbReference type="ChEBI" id="CHEBI:29105"/>
    </cofactor>
</comment>
<dbReference type="InterPro" id="IPR018497">
    <property type="entry name" value="Peptidase_M13_C"/>
</dbReference>
<dbReference type="Pfam" id="PF05649">
    <property type="entry name" value="Peptidase_M13_N"/>
    <property type="match status" value="1"/>
</dbReference>
<feature type="domain" description="Peptidase M13 C-terminal" evidence="8">
    <location>
        <begin position="351"/>
        <end position="540"/>
    </location>
</feature>
<gene>
    <name evidence="10" type="ORF">QR98_0086990</name>
</gene>
<keyword evidence="5" id="KW-0378">Hydrolase</keyword>
<dbReference type="GO" id="GO:0004222">
    <property type="term" value="F:metalloendopeptidase activity"/>
    <property type="evidence" value="ECO:0007669"/>
    <property type="project" value="InterPro"/>
</dbReference>
<dbReference type="PROSITE" id="PS51885">
    <property type="entry name" value="NEPRILYSIN"/>
    <property type="match status" value="1"/>
</dbReference>
<dbReference type="GO" id="GO:0016485">
    <property type="term" value="P:protein processing"/>
    <property type="evidence" value="ECO:0007669"/>
    <property type="project" value="TreeGrafter"/>
</dbReference>
<dbReference type="Gene3D" id="3.40.390.10">
    <property type="entry name" value="Collagenase (Catalytic Domain)"/>
    <property type="match status" value="2"/>
</dbReference>
<keyword evidence="7" id="KW-0482">Metalloprotease</keyword>
<dbReference type="PANTHER" id="PTHR11733:SF167">
    <property type="entry name" value="FI17812P1-RELATED"/>
    <property type="match status" value="1"/>
</dbReference>
<reference evidence="10 11" key="1">
    <citation type="journal article" date="2015" name="Parasit. Vectors">
        <title>Draft genome of the scabies mite.</title>
        <authorList>
            <person name="Rider S.D.Jr."/>
            <person name="Morgan M.S."/>
            <person name="Arlian L.G."/>
        </authorList>
    </citation>
    <scope>NUCLEOTIDE SEQUENCE [LARGE SCALE GENOMIC DNA]</scope>
    <source>
        <strain evidence="10">Arlian Lab</strain>
    </source>
</reference>
<dbReference type="SUPFAM" id="SSF55486">
    <property type="entry name" value="Metalloproteases ('zincins'), catalytic domain"/>
    <property type="match status" value="1"/>
</dbReference>
<dbReference type="Pfam" id="PF01431">
    <property type="entry name" value="Peptidase_M13"/>
    <property type="match status" value="1"/>
</dbReference>
<dbReference type="InterPro" id="IPR024079">
    <property type="entry name" value="MetalloPept_cat_dom_sf"/>
</dbReference>
<protein>
    <submittedName>
        <fullName evidence="10">Neprilysin-like protein 4</fullName>
    </submittedName>
</protein>
<dbReference type="InterPro" id="IPR000718">
    <property type="entry name" value="Peptidase_M13"/>
</dbReference>
<dbReference type="VEuPathDB" id="VectorBase:SSCA000813"/>
<dbReference type="PANTHER" id="PTHR11733">
    <property type="entry name" value="ZINC METALLOPROTEASE FAMILY M13 NEPRILYSIN-RELATED"/>
    <property type="match status" value="1"/>
</dbReference>